<dbReference type="InterPro" id="IPR029751">
    <property type="entry name" value="Ribosomal_L25_dom"/>
</dbReference>
<feature type="domain" description="Large ribosomal subunit protein bL25 beta" evidence="8">
    <location>
        <begin position="100"/>
        <end position="181"/>
    </location>
</feature>
<sequence>MSVKLTAEKREVRPRSLRKQLRHEGKALGVVYGYKVESTPISFEEKELLKIVRENGENVLISLKLDGKNINVLINRRDMDVFTPTVDHVEFIAVKMDEETEVEADVVLVGEAAGAKVGGFLSQTLFKVTVAATPDKLPENVEVDVTNLEIGDSISVADLPEQKDFRIVTEGDIQVAAVVESTLEQELEEIEEAEAEAQAEAGEDNEAEATEESSEEAKEENEDNK</sequence>
<dbReference type="NCBIfam" id="TIGR00731">
    <property type="entry name" value="bL25_bact_ctc"/>
    <property type="match status" value="1"/>
</dbReference>
<gene>
    <name evidence="5" type="primary">rplY</name>
    <name evidence="5" type="synonym">ctc</name>
    <name evidence="9" type="ORF">AS033_15165</name>
    <name evidence="10" type="ORF">SZL87_00830</name>
</gene>
<dbReference type="Pfam" id="PF01386">
    <property type="entry name" value="Ribosomal_L25p"/>
    <property type="match status" value="1"/>
</dbReference>
<keyword evidence="12" id="KW-1185">Reference proteome</keyword>
<dbReference type="GO" id="GO:0022625">
    <property type="term" value="C:cytosolic large ribosomal subunit"/>
    <property type="evidence" value="ECO:0007669"/>
    <property type="project" value="TreeGrafter"/>
</dbReference>
<dbReference type="Pfam" id="PF14693">
    <property type="entry name" value="Ribosomal_TL5_C"/>
    <property type="match status" value="1"/>
</dbReference>
<name>A0A0V8GCJ9_9BACL</name>
<dbReference type="PANTHER" id="PTHR33284:SF1">
    <property type="entry name" value="RIBOSOMAL PROTEIN L25_GLN-TRNA SYNTHETASE, ANTI-CODON-BINDING DOMAIN-CONTAINING PROTEIN"/>
    <property type="match status" value="1"/>
</dbReference>
<evidence type="ECO:0000256" key="3">
    <source>
        <dbReference type="ARBA" id="ARBA00022980"/>
    </source>
</evidence>
<protein>
    <recommendedName>
        <fullName evidence="5">Large ribosomal subunit protein bL25</fullName>
    </recommendedName>
    <alternativeName>
        <fullName evidence="5">General stress protein CTC</fullName>
    </alternativeName>
</protein>
<dbReference type="InterPro" id="IPR011035">
    <property type="entry name" value="Ribosomal_bL25/Gln-tRNA_synth"/>
</dbReference>
<dbReference type="RefSeq" id="WP_035397342.1">
    <property type="nucleotide sequence ID" value="NZ_FMYN01000006.1"/>
</dbReference>
<dbReference type="InterPro" id="IPR020057">
    <property type="entry name" value="Ribosomal_bL25_b-dom"/>
</dbReference>
<dbReference type="Gene3D" id="2.170.120.20">
    <property type="entry name" value="Ribosomal protein L25, beta domain"/>
    <property type="match status" value="1"/>
</dbReference>
<comment type="similarity">
    <text evidence="5">Belongs to the bacterial ribosomal protein bL25 family. CTC subfamily.</text>
</comment>
<evidence type="ECO:0000313" key="9">
    <source>
        <dbReference type="EMBL" id="KSU47991.1"/>
    </source>
</evidence>
<evidence type="ECO:0000259" key="8">
    <source>
        <dbReference type="Pfam" id="PF14693"/>
    </source>
</evidence>
<dbReference type="NCBIfam" id="NF004133">
    <property type="entry name" value="PRK05618.2-4"/>
    <property type="match status" value="1"/>
</dbReference>
<keyword evidence="3 5" id="KW-0689">Ribosomal protein</keyword>
<reference evidence="10 12" key="2">
    <citation type="submission" date="2023-12" db="EMBL/GenBank/DDBJ databases">
        <authorList>
            <person name="Easwaran N."/>
            <person name="Lazarus H.P.S."/>
        </authorList>
    </citation>
    <scope>NUCLEOTIDE SEQUENCE [LARGE SCALE GENOMIC DNA]</scope>
    <source>
        <strain evidence="10 12">VIT-2023</strain>
    </source>
</reference>
<dbReference type="InterPro" id="IPR020056">
    <property type="entry name" value="Rbsml_bL25/Gln-tRNA_synth_N"/>
</dbReference>
<dbReference type="InterPro" id="IPR037121">
    <property type="entry name" value="Ribosomal_bL25_C"/>
</dbReference>
<dbReference type="SUPFAM" id="SSF50715">
    <property type="entry name" value="Ribosomal protein L25-like"/>
    <property type="match status" value="1"/>
</dbReference>
<dbReference type="GO" id="GO:0003735">
    <property type="term" value="F:structural constituent of ribosome"/>
    <property type="evidence" value="ECO:0007669"/>
    <property type="project" value="InterPro"/>
</dbReference>
<comment type="caution">
    <text evidence="9">The sequence shown here is derived from an EMBL/GenBank/DDBJ whole genome shotgun (WGS) entry which is preliminary data.</text>
</comment>
<dbReference type="Proteomes" id="UP000053797">
    <property type="component" value="Unassembled WGS sequence"/>
</dbReference>
<evidence type="ECO:0000256" key="1">
    <source>
        <dbReference type="ARBA" id="ARBA00022730"/>
    </source>
</evidence>
<keyword evidence="1 5" id="KW-0699">rRNA-binding</keyword>
<dbReference type="EMBL" id="LNQL01000006">
    <property type="protein sequence ID" value="KSU47991.1"/>
    <property type="molecule type" value="Genomic_DNA"/>
</dbReference>
<dbReference type="Gene3D" id="2.40.240.10">
    <property type="entry name" value="Ribosomal Protein L25, Chain P"/>
    <property type="match status" value="1"/>
</dbReference>
<dbReference type="GO" id="GO:0008097">
    <property type="term" value="F:5S rRNA binding"/>
    <property type="evidence" value="ECO:0007669"/>
    <property type="project" value="InterPro"/>
</dbReference>
<dbReference type="GO" id="GO:0006412">
    <property type="term" value="P:translation"/>
    <property type="evidence" value="ECO:0007669"/>
    <property type="project" value="UniProtKB-UniRule"/>
</dbReference>
<organism evidence="9 11">
    <name type="scientific">Exiguobacterium indicum</name>
    <dbReference type="NCBI Taxonomy" id="296995"/>
    <lineage>
        <taxon>Bacteria</taxon>
        <taxon>Bacillati</taxon>
        <taxon>Bacillota</taxon>
        <taxon>Bacilli</taxon>
        <taxon>Bacillales</taxon>
        <taxon>Bacillales Family XII. Incertae Sedis</taxon>
        <taxon>Exiguobacterium</taxon>
    </lineage>
</organism>
<dbReference type="InterPro" id="IPR020930">
    <property type="entry name" value="Ribosomal_uL5_bac-type"/>
</dbReference>
<evidence type="ECO:0000256" key="4">
    <source>
        <dbReference type="ARBA" id="ARBA00023274"/>
    </source>
</evidence>
<dbReference type="CDD" id="cd00495">
    <property type="entry name" value="Ribosomal_L25_TL5_CTC"/>
    <property type="match status" value="1"/>
</dbReference>
<dbReference type="HAMAP" id="MF_01334">
    <property type="entry name" value="Ribosomal_bL25_CTC"/>
    <property type="match status" value="1"/>
</dbReference>
<reference evidence="9 11" key="1">
    <citation type="journal article" date="2015" name="Int. J. Syst. Evol. Microbiol.">
        <title>Exiguobacterium enclense sp. nov., isolated from sediment.</title>
        <authorList>
            <person name="Dastager S.G."/>
            <person name="Mawlankar R."/>
            <person name="Sonalkar V.V."/>
            <person name="Thorat M.N."/>
            <person name="Mual P."/>
            <person name="Verma A."/>
            <person name="Krishnamurthi S."/>
            <person name="Tang S.K."/>
            <person name="Li W.J."/>
        </authorList>
    </citation>
    <scope>NUCLEOTIDE SEQUENCE [LARGE SCALE GENOMIC DNA]</scope>
    <source>
        <strain evidence="9 11">NIO-1109</strain>
    </source>
</reference>
<dbReference type="PANTHER" id="PTHR33284">
    <property type="entry name" value="RIBOSOMAL PROTEIN L25/GLN-TRNA SYNTHETASE, ANTI-CODON-BINDING DOMAIN-CONTAINING PROTEIN"/>
    <property type="match status" value="1"/>
</dbReference>
<evidence type="ECO:0000256" key="5">
    <source>
        <dbReference type="HAMAP-Rule" id="MF_01334"/>
    </source>
</evidence>
<dbReference type="Proteomes" id="UP001387110">
    <property type="component" value="Unassembled WGS sequence"/>
</dbReference>
<accession>A0A0V8GCJ9</accession>
<evidence type="ECO:0000313" key="12">
    <source>
        <dbReference type="Proteomes" id="UP001387110"/>
    </source>
</evidence>
<proteinExistence type="inferred from homology"/>
<dbReference type="InterPro" id="IPR001021">
    <property type="entry name" value="Ribosomal_bL25_long"/>
</dbReference>
<comment type="function">
    <text evidence="5">This is one of the proteins that binds to the 5S RNA in the ribosome where it forms part of the central protuberance.</text>
</comment>
<keyword evidence="2 5" id="KW-0694">RNA-binding</keyword>
<keyword evidence="4 5" id="KW-0687">Ribonucleoprotein</keyword>
<dbReference type="AlphaFoldDB" id="A0A0V8GCJ9"/>
<feature type="domain" description="Large ribosomal subunit protein bL25 L25" evidence="7">
    <location>
        <begin position="5"/>
        <end position="91"/>
    </location>
</feature>
<feature type="region of interest" description="Disordered" evidence="6">
    <location>
        <begin position="186"/>
        <end position="225"/>
    </location>
</feature>
<dbReference type="GeneID" id="88811720"/>
<comment type="subunit">
    <text evidence="5">Part of the 50S ribosomal subunit; part of the 5S rRNA/L5/L18/L25 subcomplex. Contacts the 5S rRNA. Binds to the 5S rRNA independently of L5 and L18.</text>
</comment>
<evidence type="ECO:0000313" key="10">
    <source>
        <dbReference type="EMBL" id="MEI4460958.1"/>
    </source>
</evidence>
<evidence type="ECO:0000313" key="11">
    <source>
        <dbReference type="Proteomes" id="UP000053797"/>
    </source>
</evidence>
<evidence type="ECO:0000256" key="2">
    <source>
        <dbReference type="ARBA" id="ARBA00022884"/>
    </source>
</evidence>
<dbReference type="EMBL" id="JBAWKY010000001">
    <property type="protein sequence ID" value="MEI4460958.1"/>
    <property type="molecule type" value="Genomic_DNA"/>
</dbReference>
<evidence type="ECO:0000256" key="6">
    <source>
        <dbReference type="SAM" id="MobiDB-lite"/>
    </source>
</evidence>
<dbReference type="OrthoDB" id="9790002at2"/>
<evidence type="ECO:0000259" key="7">
    <source>
        <dbReference type="Pfam" id="PF01386"/>
    </source>
</evidence>